<dbReference type="Proteomes" id="UP000198953">
    <property type="component" value="Unassembled WGS sequence"/>
</dbReference>
<accession>A0A1H8GU67</accession>
<reference evidence="7 8" key="1">
    <citation type="submission" date="2016-10" db="EMBL/GenBank/DDBJ databases">
        <authorList>
            <person name="de Groot N.N."/>
        </authorList>
    </citation>
    <scope>NUCLEOTIDE SEQUENCE [LARGE SCALE GENOMIC DNA]</scope>
    <source>
        <strain evidence="7 8">DSM 43357</strain>
    </source>
</reference>
<dbReference type="SUPFAM" id="SSF48498">
    <property type="entry name" value="Tetracyclin repressor-like, C-terminal domain"/>
    <property type="match status" value="1"/>
</dbReference>
<dbReference type="SUPFAM" id="SSF46689">
    <property type="entry name" value="Homeodomain-like"/>
    <property type="match status" value="1"/>
</dbReference>
<evidence type="ECO:0000256" key="4">
    <source>
        <dbReference type="PROSITE-ProRule" id="PRU00335"/>
    </source>
</evidence>
<dbReference type="Pfam" id="PF00440">
    <property type="entry name" value="TetR_N"/>
    <property type="match status" value="1"/>
</dbReference>
<dbReference type="EMBL" id="FOBF01000027">
    <property type="protein sequence ID" value="SEN47671.1"/>
    <property type="molecule type" value="Genomic_DNA"/>
</dbReference>
<gene>
    <name evidence="7" type="ORF">SAMN05660976_07656</name>
</gene>
<dbReference type="Gene3D" id="1.10.357.10">
    <property type="entry name" value="Tetracycline Repressor, domain 2"/>
    <property type="match status" value="1"/>
</dbReference>
<dbReference type="InterPro" id="IPR036271">
    <property type="entry name" value="Tet_transcr_reg_TetR-rel_C_sf"/>
</dbReference>
<keyword evidence="2 4" id="KW-0238">DNA-binding</keyword>
<sequence length="208" mass="22548">MSRRGRQAEAARNDLLLLEAAREVFTTQGFDAPVSAIARRAGVGMGSLYRRYRTKEELLQRLCLLAMERVVEVLEEALAAPDPWEGLAGYVRSCVGFRSGALGPVAGTIAVTDEMWRTSRTATGLAERLVARARDAGALRDDVTALDVSLLIEQFSRPAPGPDSDEQRHVRQRLLAIALDGLRAPGATPLPGPAPSATWYEGRWGTPP</sequence>
<proteinExistence type="predicted"/>
<feature type="region of interest" description="Disordered" evidence="5">
    <location>
        <begin position="185"/>
        <end position="208"/>
    </location>
</feature>
<evidence type="ECO:0000313" key="7">
    <source>
        <dbReference type="EMBL" id="SEN47671.1"/>
    </source>
</evidence>
<evidence type="ECO:0000256" key="3">
    <source>
        <dbReference type="ARBA" id="ARBA00023163"/>
    </source>
</evidence>
<evidence type="ECO:0000313" key="8">
    <source>
        <dbReference type="Proteomes" id="UP000198953"/>
    </source>
</evidence>
<name>A0A1H8GU67_9ACTN</name>
<protein>
    <submittedName>
        <fullName evidence="7">Transcriptional regulator, TetR family</fullName>
    </submittedName>
</protein>
<keyword evidence="3" id="KW-0804">Transcription</keyword>
<dbReference type="RefSeq" id="WP_218154185.1">
    <property type="nucleotide sequence ID" value="NZ_FOBF01000027.1"/>
</dbReference>
<evidence type="ECO:0000256" key="2">
    <source>
        <dbReference type="ARBA" id="ARBA00023125"/>
    </source>
</evidence>
<evidence type="ECO:0000256" key="5">
    <source>
        <dbReference type="SAM" id="MobiDB-lite"/>
    </source>
</evidence>
<keyword evidence="8" id="KW-1185">Reference proteome</keyword>
<keyword evidence="1" id="KW-0805">Transcription regulation</keyword>
<dbReference type="PRINTS" id="PR00455">
    <property type="entry name" value="HTHTETR"/>
</dbReference>
<evidence type="ECO:0000259" key="6">
    <source>
        <dbReference type="PROSITE" id="PS50977"/>
    </source>
</evidence>
<dbReference type="PROSITE" id="PS50977">
    <property type="entry name" value="HTH_TETR_2"/>
    <property type="match status" value="1"/>
</dbReference>
<dbReference type="InterPro" id="IPR001647">
    <property type="entry name" value="HTH_TetR"/>
</dbReference>
<dbReference type="InterPro" id="IPR009057">
    <property type="entry name" value="Homeodomain-like_sf"/>
</dbReference>
<organism evidence="7 8">
    <name type="scientific">Nonomuraea pusilla</name>
    <dbReference type="NCBI Taxonomy" id="46177"/>
    <lineage>
        <taxon>Bacteria</taxon>
        <taxon>Bacillati</taxon>
        <taxon>Actinomycetota</taxon>
        <taxon>Actinomycetes</taxon>
        <taxon>Streptosporangiales</taxon>
        <taxon>Streptosporangiaceae</taxon>
        <taxon>Nonomuraea</taxon>
    </lineage>
</organism>
<feature type="domain" description="HTH tetR-type" evidence="6">
    <location>
        <begin position="11"/>
        <end position="70"/>
    </location>
</feature>
<dbReference type="PANTHER" id="PTHR30055:SF234">
    <property type="entry name" value="HTH-TYPE TRANSCRIPTIONAL REGULATOR BETI"/>
    <property type="match status" value="1"/>
</dbReference>
<dbReference type="GO" id="GO:0000976">
    <property type="term" value="F:transcription cis-regulatory region binding"/>
    <property type="evidence" value="ECO:0007669"/>
    <property type="project" value="TreeGrafter"/>
</dbReference>
<dbReference type="InterPro" id="IPR049445">
    <property type="entry name" value="TetR_SbtR-like_C"/>
</dbReference>
<feature type="DNA-binding region" description="H-T-H motif" evidence="4">
    <location>
        <begin position="33"/>
        <end position="52"/>
    </location>
</feature>
<dbReference type="STRING" id="46177.SAMN05660976_07656"/>
<dbReference type="InterPro" id="IPR050109">
    <property type="entry name" value="HTH-type_TetR-like_transc_reg"/>
</dbReference>
<dbReference type="Pfam" id="PF21597">
    <property type="entry name" value="TetR_C_43"/>
    <property type="match status" value="1"/>
</dbReference>
<dbReference type="PANTHER" id="PTHR30055">
    <property type="entry name" value="HTH-TYPE TRANSCRIPTIONAL REGULATOR RUTR"/>
    <property type="match status" value="1"/>
</dbReference>
<dbReference type="AlphaFoldDB" id="A0A1H8GU67"/>
<evidence type="ECO:0000256" key="1">
    <source>
        <dbReference type="ARBA" id="ARBA00023015"/>
    </source>
</evidence>
<dbReference type="GO" id="GO:0003700">
    <property type="term" value="F:DNA-binding transcription factor activity"/>
    <property type="evidence" value="ECO:0007669"/>
    <property type="project" value="TreeGrafter"/>
</dbReference>